<dbReference type="AlphaFoldDB" id="A0AAE0DEQ3"/>
<name>A0AAE0DEQ3_9LECA</name>
<feature type="compositionally biased region" description="Low complexity" evidence="1">
    <location>
        <begin position="19"/>
        <end position="30"/>
    </location>
</feature>
<dbReference type="EMBL" id="JASNWA010000011">
    <property type="protein sequence ID" value="KAK3166871.1"/>
    <property type="molecule type" value="Genomic_DNA"/>
</dbReference>
<proteinExistence type="predicted"/>
<dbReference type="PROSITE" id="PS50234">
    <property type="entry name" value="VWFA"/>
    <property type="match status" value="1"/>
</dbReference>
<comment type="caution">
    <text evidence="3">The sequence shown here is derived from an EMBL/GenBank/DDBJ whole genome shotgun (WGS) entry which is preliminary data.</text>
</comment>
<feature type="compositionally biased region" description="Low complexity" evidence="1">
    <location>
        <begin position="380"/>
        <end position="404"/>
    </location>
</feature>
<dbReference type="SUPFAM" id="SSF53300">
    <property type="entry name" value="vWA-like"/>
    <property type="match status" value="1"/>
</dbReference>
<feature type="compositionally biased region" description="Polar residues" evidence="1">
    <location>
        <begin position="440"/>
        <end position="456"/>
    </location>
</feature>
<evidence type="ECO:0000313" key="4">
    <source>
        <dbReference type="Proteomes" id="UP001276659"/>
    </source>
</evidence>
<dbReference type="Proteomes" id="UP001276659">
    <property type="component" value="Unassembled WGS sequence"/>
</dbReference>
<evidence type="ECO:0000313" key="3">
    <source>
        <dbReference type="EMBL" id="KAK3166871.1"/>
    </source>
</evidence>
<accession>A0AAE0DEQ3</accession>
<dbReference type="PANTHER" id="PTHR34706">
    <property type="entry name" value="SLR1338 PROTEIN"/>
    <property type="match status" value="1"/>
</dbReference>
<evidence type="ECO:0000256" key="1">
    <source>
        <dbReference type="SAM" id="MobiDB-lite"/>
    </source>
</evidence>
<dbReference type="SUPFAM" id="SSF81995">
    <property type="entry name" value="beta-sandwich domain of Sec23/24"/>
    <property type="match status" value="1"/>
</dbReference>
<keyword evidence="4" id="KW-1185">Reference proteome</keyword>
<feature type="region of interest" description="Disordered" evidence="1">
    <location>
        <begin position="1"/>
        <end position="69"/>
    </location>
</feature>
<protein>
    <recommendedName>
        <fullName evidence="2">VWFA domain-containing protein</fullName>
    </recommendedName>
</protein>
<gene>
    <name evidence="3" type="ORF">OEA41_009996</name>
</gene>
<feature type="compositionally biased region" description="Low complexity" evidence="1">
    <location>
        <begin position="411"/>
        <end position="439"/>
    </location>
</feature>
<dbReference type="InterPro" id="IPR002035">
    <property type="entry name" value="VWF_A"/>
</dbReference>
<dbReference type="PANTHER" id="PTHR34706:SF2">
    <property type="entry name" value="RFEF"/>
    <property type="match status" value="1"/>
</dbReference>
<feature type="domain" description="VWFA" evidence="2">
    <location>
        <begin position="137"/>
        <end position="339"/>
    </location>
</feature>
<feature type="compositionally biased region" description="Low complexity" evidence="1">
    <location>
        <begin position="40"/>
        <end position="69"/>
    </location>
</feature>
<evidence type="ECO:0000259" key="2">
    <source>
        <dbReference type="PROSITE" id="PS50234"/>
    </source>
</evidence>
<sequence>MGLASKLAAQNGGAGGPGAMQQQPGGYPPAKQQQSPYAAYPQSQQQGGYLPQQQAQSGGYQAQPQPSQPASAKQIAMYKQLLQSTIQEKQLQSFFPSTDSRLDQAATVAATHIDQVCARWRLPCEVGQDLAKLALFDIILYIDNSGSMQFEEEGERINDLRLVLSHVVDVVRLFDADGFTIRFMNGGLKGDQALENVKDEETINRYLNRSSMFHGTTPLGTELRNQILNDVVAKARANNLPKPVLVITVTDGQPQGESKDALHDAILYATTEVAKTQCGPGAVSFQFAQVGNDKKAQDFLTKLDNDPQIGHLVDCTSNYEQESDQMRKSNPPVDLTPQLWLLKMLVGAIDSSYDSKDEVSSRPGGQAGGGPPPQYASHPQYGAAYGQQQGGQQSYQLYSQQAYGQPPPQPQYGQQAYGQPQPPQQGYNPPYPQQSYGQPLTPQQGFGGRPQQSGYPNTYPPPQ</sequence>
<dbReference type="Gene3D" id="3.40.50.410">
    <property type="entry name" value="von Willebrand factor, type A domain"/>
    <property type="match status" value="1"/>
</dbReference>
<organism evidence="3 4">
    <name type="scientific">Lepraria neglecta</name>
    <dbReference type="NCBI Taxonomy" id="209136"/>
    <lineage>
        <taxon>Eukaryota</taxon>
        <taxon>Fungi</taxon>
        <taxon>Dikarya</taxon>
        <taxon>Ascomycota</taxon>
        <taxon>Pezizomycotina</taxon>
        <taxon>Lecanoromycetes</taxon>
        <taxon>OSLEUM clade</taxon>
        <taxon>Lecanoromycetidae</taxon>
        <taxon>Lecanorales</taxon>
        <taxon>Lecanorineae</taxon>
        <taxon>Stereocaulaceae</taxon>
        <taxon>Lepraria</taxon>
    </lineage>
</organism>
<feature type="region of interest" description="Disordered" evidence="1">
    <location>
        <begin position="354"/>
        <end position="463"/>
    </location>
</feature>
<reference evidence="3" key="1">
    <citation type="submission" date="2022-11" db="EMBL/GenBank/DDBJ databases">
        <title>Chromosomal genome sequence assembly and mating type (MAT) locus characterization of the leprose asexual lichenized fungus Lepraria neglecta (Nyl.) Erichsen.</title>
        <authorList>
            <person name="Allen J.L."/>
            <person name="Pfeffer B."/>
        </authorList>
    </citation>
    <scope>NUCLEOTIDE SEQUENCE</scope>
    <source>
        <strain evidence="3">Allen 5258</strain>
    </source>
</reference>
<dbReference type="InterPro" id="IPR036465">
    <property type="entry name" value="vWFA_dom_sf"/>
</dbReference>